<protein>
    <submittedName>
        <fullName evidence="2">Uncharacterized protein</fullName>
    </submittedName>
</protein>
<sequence>VRPPVKEYSAFHGQPPHPEGGRRHHDLTFLSRKGRHITRHTYRRGDVLQYRGLRDPRLAQ</sequence>
<reference evidence="2 3" key="1">
    <citation type="submission" date="2023-11" db="EMBL/GenBank/DDBJ databases">
        <title>Halocaridina rubra genome assembly.</title>
        <authorList>
            <person name="Smith C."/>
        </authorList>
    </citation>
    <scope>NUCLEOTIDE SEQUENCE [LARGE SCALE GENOMIC DNA]</scope>
    <source>
        <strain evidence="2">EP-1</strain>
        <tissue evidence="2">Whole</tissue>
    </source>
</reference>
<accession>A0AAN8XJE8</accession>
<name>A0AAN8XJE8_HALRR</name>
<evidence type="ECO:0000313" key="3">
    <source>
        <dbReference type="Proteomes" id="UP001381693"/>
    </source>
</evidence>
<dbReference type="Proteomes" id="UP001381693">
    <property type="component" value="Unassembled WGS sequence"/>
</dbReference>
<keyword evidence="3" id="KW-1185">Reference proteome</keyword>
<evidence type="ECO:0000256" key="1">
    <source>
        <dbReference type="SAM" id="MobiDB-lite"/>
    </source>
</evidence>
<evidence type="ECO:0000313" key="2">
    <source>
        <dbReference type="EMBL" id="KAK7085695.1"/>
    </source>
</evidence>
<proteinExistence type="predicted"/>
<feature type="non-terminal residue" evidence="2">
    <location>
        <position position="1"/>
    </location>
</feature>
<dbReference type="AlphaFoldDB" id="A0AAN8XJE8"/>
<gene>
    <name evidence="2" type="ORF">SK128_005881</name>
</gene>
<organism evidence="2 3">
    <name type="scientific">Halocaridina rubra</name>
    <name type="common">Hawaiian red shrimp</name>
    <dbReference type="NCBI Taxonomy" id="373956"/>
    <lineage>
        <taxon>Eukaryota</taxon>
        <taxon>Metazoa</taxon>
        <taxon>Ecdysozoa</taxon>
        <taxon>Arthropoda</taxon>
        <taxon>Crustacea</taxon>
        <taxon>Multicrustacea</taxon>
        <taxon>Malacostraca</taxon>
        <taxon>Eumalacostraca</taxon>
        <taxon>Eucarida</taxon>
        <taxon>Decapoda</taxon>
        <taxon>Pleocyemata</taxon>
        <taxon>Caridea</taxon>
        <taxon>Atyoidea</taxon>
        <taxon>Atyidae</taxon>
        <taxon>Halocaridina</taxon>
    </lineage>
</organism>
<dbReference type="EMBL" id="JAXCGZ010000660">
    <property type="protein sequence ID" value="KAK7085695.1"/>
    <property type="molecule type" value="Genomic_DNA"/>
</dbReference>
<comment type="caution">
    <text evidence="2">The sequence shown here is derived from an EMBL/GenBank/DDBJ whole genome shotgun (WGS) entry which is preliminary data.</text>
</comment>
<feature type="region of interest" description="Disordered" evidence="1">
    <location>
        <begin position="1"/>
        <end position="25"/>
    </location>
</feature>